<organism evidence="2 3">
    <name type="scientific">Rhodobacter capsulatus</name>
    <name type="common">Rhodopseudomonas capsulata</name>
    <dbReference type="NCBI Taxonomy" id="1061"/>
    <lineage>
        <taxon>Bacteria</taxon>
        <taxon>Pseudomonadati</taxon>
        <taxon>Pseudomonadota</taxon>
        <taxon>Alphaproteobacteria</taxon>
        <taxon>Rhodobacterales</taxon>
        <taxon>Rhodobacter group</taxon>
        <taxon>Rhodobacter</taxon>
    </lineage>
</organism>
<dbReference type="RefSeq" id="WP_074552448.1">
    <property type="nucleotide sequence ID" value="NZ_CP119563.1"/>
</dbReference>
<evidence type="ECO:0000313" key="3">
    <source>
        <dbReference type="Proteomes" id="UP000183812"/>
    </source>
</evidence>
<dbReference type="OrthoDB" id="5540942at2"/>
<keyword evidence="1" id="KW-0732">Signal</keyword>
<proteinExistence type="predicted"/>
<dbReference type="AlphaFoldDB" id="A0A1G7C5Z0"/>
<protein>
    <submittedName>
        <fullName evidence="2">Uncharacterized protein</fullName>
    </submittedName>
</protein>
<sequence length="147" mass="15883">MRGIAILGMVLAAGTAAAGDWESPARGSQLRGDLLDALRPLVEWQLGAPVEFVVTEMRVKGDHAFATLVPQRPGGGRIDMAQTPMVAREEFDPELAEGADHVEALWVKSGRQWVALHHAVGATDVWYSWEPICAKFRDVIPEACGGP</sequence>
<evidence type="ECO:0000256" key="1">
    <source>
        <dbReference type="SAM" id="SignalP"/>
    </source>
</evidence>
<evidence type="ECO:0000313" key="2">
    <source>
        <dbReference type="EMBL" id="SDE34728.1"/>
    </source>
</evidence>
<gene>
    <name evidence="2" type="ORF">SAMN04244550_00172</name>
</gene>
<feature type="signal peptide" evidence="1">
    <location>
        <begin position="1"/>
        <end position="18"/>
    </location>
</feature>
<reference evidence="2 3" key="1">
    <citation type="submission" date="2016-10" db="EMBL/GenBank/DDBJ databases">
        <authorList>
            <person name="de Groot N.N."/>
        </authorList>
    </citation>
    <scope>NUCLEOTIDE SEQUENCE [LARGE SCALE GENOMIC DNA]</scope>
    <source>
        <strain evidence="3">DSM 938 / 37b4</strain>
    </source>
</reference>
<name>A0A1G7C5Z0_RHOCA</name>
<feature type="chain" id="PRO_5010277853" evidence="1">
    <location>
        <begin position="19"/>
        <end position="147"/>
    </location>
</feature>
<accession>A0A1G7C5Z0</accession>
<dbReference type="Proteomes" id="UP000183812">
    <property type="component" value="Unassembled WGS sequence"/>
</dbReference>
<dbReference type="EMBL" id="FNAY01000001">
    <property type="protein sequence ID" value="SDE34728.1"/>
    <property type="molecule type" value="Genomic_DNA"/>
</dbReference>